<reference evidence="2 3" key="1">
    <citation type="submission" date="2015-12" db="EMBL/GenBank/DDBJ databases">
        <title>The genome of Folsomia candida.</title>
        <authorList>
            <person name="Faddeeva A."/>
            <person name="Derks M.F."/>
            <person name="Anvar Y."/>
            <person name="Smit S."/>
            <person name="Van Straalen N."/>
            <person name="Roelofs D."/>
        </authorList>
    </citation>
    <scope>NUCLEOTIDE SEQUENCE [LARGE SCALE GENOMIC DNA]</scope>
    <source>
        <strain evidence="2 3">VU population</strain>
        <tissue evidence="2">Whole body</tissue>
    </source>
</reference>
<proteinExistence type="predicted"/>
<feature type="region of interest" description="Disordered" evidence="1">
    <location>
        <begin position="60"/>
        <end position="79"/>
    </location>
</feature>
<sequence length="481" mass="54587">MSVSPSTVRQPRTVKGNELNMQNLPSCISRIICMMNGSEVQSGSKNEELLKKLMKNLIKGDAEESSEEENDDDDDDENSAIITNKNILDNNQHIRSYRSRGRPIYKSDSLEKLVNEYDGFFSRRVGPPSKRYPRLFGSFNPFMKIQKKGRYNPADLHKLRTALKTPRSRSSRQCNSRLLKLTLIRNNYPPTSSTPISVMPPSQEACPFNFSELQTMLLDTFGSLLMTAGGIGGALAMAQPSPKEQQNQKVAEMGGANQQQKFNDTTSIYNNGNPYTVYANIKLPITISASEQNGANAVGTDLQKVNTYHYRPRPSTSNQIAQNNNKNRQPILVQKLSDFYKRNGKYKSLQIGKQSQPKIGKLQHAKNEQRLKASEESSISEESEENLQNLNIYNIQKIESNNIPIHKISSDLQMWIRWLRRSMANLQRRLLTKFQPLGAGGHRPARRGIFHRKRGLQWSDKQVEDENISISSEYSDENDNS</sequence>
<keyword evidence="3" id="KW-1185">Reference proteome</keyword>
<gene>
    <name evidence="2" type="ORF">Fcan01_01556</name>
</gene>
<dbReference type="Proteomes" id="UP000198287">
    <property type="component" value="Unassembled WGS sequence"/>
</dbReference>
<accession>A0A226EWT2</accession>
<name>A0A226EWT2_FOLCA</name>
<protein>
    <submittedName>
        <fullName evidence="2">Uncharacterized protein</fullName>
    </submittedName>
</protein>
<dbReference type="AlphaFoldDB" id="A0A226EWT2"/>
<comment type="caution">
    <text evidence="2">The sequence shown here is derived from an EMBL/GenBank/DDBJ whole genome shotgun (WGS) entry which is preliminary data.</text>
</comment>
<evidence type="ECO:0000256" key="1">
    <source>
        <dbReference type="SAM" id="MobiDB-lite"/>
    </source>
</evidence>
<evidence type="ECO:0000313" key="2">
    <source>
        <dbReference type="EMBL" id="OXA61524.1"/>
    </source>
</evidence>
<evidence type="ECO:0000313" key="3">
    <source>
        <dbReference type="Proteomes" id="UP000198287"/>
    </source>
</evidence>
<organism evidence="2 3">
    <name type="scientific">Folsomia candida</name>
    <name type="common">Springtail</name>
    <dbReference type="NCBI Taxonomy" id="158441"/>
    <lineage>
        <taxon>Eukaryota</taxon>
        <taxon>Metazoa</taxon>
        <taxon>Ecdysozoa</taxon>
        <taxon>Arthropoda</taxon>
        <taxon>Hexapoda</taxon>
        <taxon>Collembola</taxon>
        <taxon>Entomobryomorpha</taxon>
        <taxon>Isotomoidea</taxon>
        <taxon>Isotomidae</taxon>
        <taxon>Proisotominae</taxon>
        <taxon>Folsomia</taxon>
    </lineage>
</organism>
<feature type="compositionally biased region" description="Acidic residues" evidence="1">
    <location>
        <begin position="63"/>
        <end position="78"/>
    </location>
</feature>
<feature type="compositionally biased region" description="Basic and acidic residues" evidence="1">
    <location>
        <begin position="365"/>
        <end position="375"/>
    </location>
</feature>
<feature type="region of interest" description="Disordered" evidence="1">
    <location>
        <begin position="354"/>
        <end position="383"/>
    </location>
</feature>
<dbReference type="EMBL" id="LNIX01000001">
    <property type="protein sequence ID" value="OXA61524.1"/>
    <property type="molecule type" value="Genomic_DNA"/>
</dbReference>